<dbReference type="RefSeq" id="WP_311708815.1">
    <property type="nucleotide sequence ID" value="NZ_JAVREL010000039.1"/>
</dbReference>
<gene>
    <name evidence="2" type="ORF">RM590_34775</name>
</gene>
<proteinExistence type="predicted"/>
<name>A0ABU2N1B1_9ACTN</name>
<reference evidence="3" key="1">
    <citation type="submission" date="2023-07" db="EMBL/GenBank/DDBJ databases">
        <title>30 novel species of actinomycetes from the DSMZ collection.</title>
        <authorList>
            <person name="Nouioui I."/>
        </authorList>
    </citation>
    <scope>NUCLEOTIDE SEQUENCE [LARGE SCALE GENOMIC DNA]</scope>
    <source>
        <strain evidence="3">DSM 44938</strain>
    </source>
</reference>
<accession>A0ABU2N1B1</accession>
<keyword evidence="3" id="KW-1185">Reference proteome</keyword>
<evidence type="ECO:0000313" key="3">
    <source>
        <dbReference type="Proteomes" id="UP001183246"/>
    </source>
</evidence>
<evidence type="ECO:0000313" key="2">
    <source>
        <dbReference type="EMBL" id="MDT0347690.1"/>
    </source>
</evidence>
<protein>
    <submittedName>
        <fullName evidence="2">Uncharacterized protein</fullName>
    </submittedName>
</protein>
<sequence>MNHRHHPELPTATWRDAGGPPFRLTPAHAGVLLGTNRAGRAVTLPAGPAPTRIAVLGESLFGRLFGLRMLAVGARVTAATRVPDEWQGIARVAGDRLTVADSAAGWPTRPPAPPTGEGGPQALVCDLRRPPPAILASGAWRTVLHVTRDAPSRSFFWSAPDALLALDARFADAAGRVLGTEAARLTAALTPGEIILFRPSGTEILRPDISPAETALLTPGLAVTR</sequence>
<comment type="caution">
    <text evidence="2">The sequence shown here is derived from an EMBL/GenBank/DDBJ whole genome shotgun (WGS) entry which is preliminary data.</text>
</comment>
<evidence type="ECO:0000256" key="1">
    <source>
        <dbReference type="SAM" id="MobiDB-lite"/>
    </source>
</evidence>
<organism evidence="2 3">
    <name type="scientific">Streptomyces litchfieldiae</name>
    <dbReference type="NCBI Taxonomy" id="3075543"/>
    <lineage>
        <taxon>Bacteria</taxon>
        <taxon>Bacillati</taxon>
        <taxon>Actinomycetota</taxon>
        <taxon>Actinomycetes</taxon>
        <taxon>Kitasatosporales</taxon>
        <taxon>Streptomycetaceae</taxon>
        <taxon>Streptomyces</taxon>
    </lineage>
</organism>
<feature type="region of interest" description="Disordered" evidence="1">
    <location>
        <begin position="1"/>
        <end position="20"/>
    </location>
</feature>
<dbReference type="Proteomes" id="UP001183246">
    <property type="component" value="Unassembled WGS sequence"/>
</dbReference>
<dbReference type="EMBL" id="JAVREL010000039">
    <property type="protein sequence ID" value="MDT0347690.1"/>
    <property type="molecule type" value="Genomic_DNA"/>
</dbReference>